<feature type="domain" description="Contractile injection system tube protein N-terminal" evidence="1">
    <location>
        <begin position="149"/>
        <end position="195"/>
    </location>
</feature>
<protein>
    <recommendedName>
        <fullName evidence="1">Contractile injection system tube protein N-terminal domain-containing protein</fullName>
    </recommendedName>
</protein>
<keyword evidence="3" id="KW-1185">Reference proteome</keyword>
<reference evidence="2 3" key="1">
    <citation type="submission" date="2020-08" db="EMBL/GenBank/DDBJ databases">
        <title>Genomic Encyclopedia of Type Strains, Phase IV (KMG-IV): sequencing the most valuable type-strain genomes for metagenomic binning, comparative biology and taxonomic classification.</title>
        <authorList>
            <person name="Goeker M."/>
        </authorList>
    </citation>
    <scope>NUCLEOTIDE SEQUENCE [LARGE SCALE GENOMIC DNA]</scope>
    <source>
        <strain evidence="2 3">DSM 22198</strain>
    </source>
</reference>
<proteinExistence type="predicted"/>
<accession>A0A7X0EDU0</accession>
<evidence type="ECO:0000313" key="2">
    <source>
        <dbReference type="EMBL" id="MBB6253152.1"/>
    </source>
</evidence>
<comment type="caution">
    <text evidence="2">The sequence shown here is derived from an EMBL/GenBank/DDBJ whole genome shotgun (WGS) entry which is preliminary data.</text>
</comment>
<dbReference type="EMBL" id="JACIIZ010000010">
    <property type="protein sequence ID" value="MBB6253152.1"/>
    <property type="molecule type" value="Genomic_DNA"/>
</dbReference>
<evidence type="ECO:0000313" key="3">
    <source>
        <dbReference type="Proteomes" id="UP000539175"/>
    </source>
</evidence>
<evidence type="ECO:0000259" key="1">
    <source>
        <dbReference type="Pfam" id="PF19266"/>
    </source>
</evidence>
<dbReference type="RefSeq" id="WP_184803265.1">
    <property type="nucleotide sequence ID" value="NZ_JACIIZ010000010.1"/>
</dbReference>
<dbReference type="InterPro" id="IPR045361">
    <property type="entry name" value="CIS_tube_prot_N"/>
</dbReference>
<organism evidence="2 3">
    <name type="scientific">Nitrospirillum iridis</name>
    <dbReference type="NCBI Taxonomy" id="765888"/>
    <lineage>
        <taxon>Bacteria</taxon>
        <taxon>Pseudomonadati</taxon>
        <taxon>Pseudomonadota</taxon>
        <taxon>Alphaproteobacteria</taxon>
        <taxon>Rhodospirillales</taxon>
        <taxon>Azospirillaceae</taxon>
        <taxon>Nitrospirillum</taxon>
    </lineage>
</organism>
<dbReference type="Pfam" id="PF19266">
    <property type="entry name" value="CIS_tube"/>
    <property type="match status" value="1"/>
</dbReference>
<gene>
    <name evidence="2" type="ORF">FHS74_003721</name>
</gene>
<sequence>MTRKTGYLASISLIPTLPPLIFRFQFNPDLLSEKKSYRYKEANGFGSWKFDQTGAATGFVGTLTGLSNDLNEIGSLIIATKPLEAEGGDQRTFSIDFSLDASVPGPLDGDDHYGGSIEPDLAVLRAFMVPTVDVVDVIKMIGGDFPCLNKPPPCNLFYGGLSVTCVMTDLNIKVTAFQEDGNALRADVSVTLKEQSFSLTPIVEFFTRTINIAKSYNRKGIGSDFLATTPIINLFS</sequence>
<name>A0A7X0EDU0_9PROT</name>
<dbReference type="AlphaFoldDB" id="A0A7X0EDU0"/>
<dbReference type="Proteomes" id="UP000539175">
    <property type="component" value="Unassembled WGS sequence"/>
</dbReference>